<protein>
    <submittedName>
        <fullName evidence="3">Cell division protein ZapE</fullName>
    </submittedName>
</protein>
<keyword evidence="1" id="KW-0547">Nucleotide-binding</keyword>
<dbReference type="Pfam" id="PF03969">
    <property type="entry name" value="AFG1_ATPase"/>
    <property type="match status" value="1"/>
</dbReference>
<dbReference type="AlphaFoldDB" id="A0A366H641"/>
<keyword evidence="3" id="KW-0131">Cell cycle</keyword>
<dbReference type="InterPro" id="IPR027417">
    <property type="entry name" value="P-loop_NTPase"/>
</dbReference>
<dbReference type="Proteomes" id="UP000253628">
    <property type="component" value="Unassembled WGS sequence"/>
</dbReference>
<dbReference type="GO" id="GO:0005737">
    <property type="term" value="C:cytoplasm"/>
    <property type="evidence" value="ECO:0007669"/>
    <property type="project" value="TreeGrafter"/>
</dbReference>
<evidence type="ECO:0000256" key="1">
    <source>
        <dbReference type="ARBA" id="ARBA00022741"/>
    </source>
</evidence>
<dbReference type="PANTHER" id="PTHR12169:SF6">
    <property type="entry name" value="AFG1-LIKE ATPASE"/>
    <property type="match status" value="1"/>
</dbReference>
<evidence type="ECO:0000313" key="4">
    <source>
        <dbReference type="Proteomes" id="UP000253628"/>
    </source>
</evidence>
<dbReference type="GO" id="GO:0051301">
    <property type="term" value="P:cell division"/>
    <property type="evidence" value="ECO:0007669"/>
    <property type="project" value="UniProtKB-KW"/>
</dbReference>
<dbReference type="SUPFAM" id="SSF52540">
    <property type="entry name" value="P-loop containing nucleoside triphosphate hydrolases"/>
    <property type="match status" value="1"/>
</dbReference>
<gene>
    <name evidence="3" type="ORF">DFR37_11063</name>
</gene>
<keyword evidence="2" id="KW-0067">ATP-binding</keyword>
<dbReference type="Gene3D" id="3.40.50.300">
    <property type="entry name" value="P-loop containing nucleotide triphosphate hydrolases"/>
    <property type="match status" value="1"/>
</dbReference>
<evidence type="ECO:0000313" key="3">
    <source>
        <dbReference type="EMBL" id="RBP37114.1"/>
    </source>
</evidence>
<sequence>MSVLQVYESALETRGFTSDPAQLRAVESLERCAREWVAYERQHSNILNRLLNHADAPRGVYMYGGVGRGKSFLMDCFFNAVPFESKTRLHFHEFMREVQHDLHKLSGSQDPLSVLGARIAERYGLICFDEFVVNDIADAMILYRLLDSLFSHHIGFVTTSNFAPDDLYPDGLQRERFLPAIDLLKDRLEVICVDNGVDYRRQVLEDTTIYHTPLGPEADAAMVKIFDSLAEKRDEDPILRIDSRDLPARRRAGSVVWFDFQELCGGLHSQDDYLEIASQFRTVLLSGVPQMPDNLTSEARRFIWLIDVLYDRCVKLILSAEVAPELLYVSGPLSTEFSRTVSRLSEMQSPEYLAAPRREVNTTLA</sequence>
<dbReference type="GO" id="GO:0016887">
    <property type="term" value="F:ATP hydrolysis activity"/>
    <property type="evidence" value="ECO:0007669"/>
    <property type="project" value="InterPro"/>
</dbReference>
<keyword evidence="4" id="KW-1185">Reference proteome</keyword>
<organism evidence="3 4">
    <name type="scientific">Eoetvoesiella caeni</name>
    <dbReference type="NCBI Taxonomy" id="645616"/>
    <lineage>
        <taxon>Bacteria</taxon>
        <taxon>Pseudomonadati</taxon>
        <taxon>Pseudomonadota</taxon>
        <taxon>Betaproteobacteria</taxon>
        <taxon>Burkholderiales</taxon>
        <taxon>Alcaligenaceae</taxon>
        <taxon>Eoetvoesiella</taxon>
    </lineage>
</organism>
<name>A0A366H641_9BURK</name>
<dbReference type="NCBIfam" id="NF040713">
    <property type="entry name" value="ZapE"/>
    <property type="match status" value="1"/>
</dbReference>
<proteinExistence type="predicted"/>
<accession>A0A366H641</accession>
<dbReference type="GO" id="GO:0005524">
    <property type="term" value="F:ATP binding"/>
    <property type="evidence" value="ECO:0007669"/>
    <property type="project" value="UniProtKB-KW"/>
</dbReference>
<dbReference type="RefSeq" id="WP_113934319.1">
    <property type="nucleotide sequence ID" value="NZ_JACCEU010000003.1"/>
</dbReference>
<dbReference type="InterPro" id="IPR005654">
    <property type="entry name" value="ATPase_AFG1-like"/>
</dbReference>
<keyword evidence="3" id="KW-0132">Cell division</keyword>
<dbReference type="EMBL" id="QNRQ01000010">
    <property type="protein sequence ID" value="RBP37114.1"/>
    <property type="molecule type" value="Genomic_DNA"/>
</dbReference>
<evidence type="ECO:0000256" key="2">
    <source>
        <dbReference type="ARBA" id="ARBA00022840"/>
    </source>
</evidence>
<dbReference type="OrthoDB" id="9774491at2"/>
<dbReference type="PANTHER" id="PTHR12169">
    <property type="entry name" value="ATPASE N2B"/>
    <property type="match status" value="1"/>
</dbReference>
<comment type="caution">
    <text evidence="3">The sequence shown here is derived from an EMBL/GenBank/DDBJ whole genome shotgun (WGS) entry which is preliminary data.</text>
</comment>
<reference evidence="3 4" key="1">
    <citation type="submission" date="2018-06" db="EMBL/GenBank/DDBJ databases">
        <title>Genomic Encyclopedia of Type Strains, Phase IV (KMG-IV): sequencing the most valuable type-strain genomes for metagenomic binning, comparative biology and taxonomic classification.</title>
        <authorList>
            <person name="Goeker M."/>
        </authorList>
    </citation>
    <scope>NUCLEOTIDE SEQUENCE [LARGE SCALE GENOMIC DNA]</scope>
    <source>
        <strain evidence="3 4">DSM 25520</strain>
    </source>
</reference>